<dbReference type="EMBL" id="KK365518">
    <property type="protein sequence ID" value="KCZ78975.1"/>
    <property type="molecule type" value="Genomic_DNA"/>
</dbReference>
<evidence type="ECO:0000313" key="2">
    <source>
        <dbReference type="Proteomes" id="UP000030655"/>
    </source>
</evidence>
<evidence type="ECO:0000313" key="1">
    <source>
        <dbReference type="EMBL" id="KCZ78975.1"/>
    </source>
</evidence>
<proteinExistence type="predicted"/>
<sequence length="228" mass="27344">MFDTTPLNVNWDVKNLDKLSIYSEKNSYPMLIFILLSKILTSSQILNQWTDDYFNRSRPYFTVGCDYFKTYCFLLQSVVENKDLIKKIRLSKYKIEEFPQEFFNETLNKEDLKKLLKNLQEIADILDMCRIHVDFIGVYNELDKANDEIKVRLKIHEEIITKNPELKNACEKLGRNLERIYTFNESEERISQYELQIRLCNYIGKLTTLDLNLNFIKIFERNIKPIFF</sequence>
<dbReference type="HOGENOM" id="CLU_109865_0_0_1"/>
<dbReference type="Proteomes" id="UP000030655">
    <property type="component" value="Unassembled WGS sequence"/>
</dbReference>
<keyword evidence="2" id="KW-1185">Reference proteome</keyword>
<reference evidence="2" key="1">
    <citation type="submission" date="2013-02" db="EMBL/GenBank/DDBJ databases">
        <authorList>
            <consortium name="The Broad Institute Genome Sequencing Platform"/>
            <person name="Cuomo C."/>
            <person name="Becnel J."/>
            <person name="Sanscrainte N."/>
            <person name="Walker B."/>
            <person name="Young S.K."/>
            <person name="Zeng Q."/>
            <person name="Gargeya S."/>
            <person name="Fitzgerald M."/>
            <person name="Haas B."/>
            <person name="Abouelleil A."/>
            <person name="Alvarado L."/>
            <person name="Arachchi H.M."/>
            <person name="Berlin A.M."/>
            <person name="Chapman S.B."/>
            <person name="Dewar J."/>
            <person name="Goldberg J."/>
            <person name="Griggs A."/>
            <person name="Gujja S."/>
            <person name="Hansen M."/>
            <person name="Howarth C."/>
            <person name="Imamovic A."/>
            <person name="Larimer J."/>
            <person name="McCowan C."/>
            <person name="Murphy C."/>
            <person name="Neiman D."/>
            <person name="Pearson M."/>
            <person name="Priest M."/>
            <person name="Roberts A."/>
            <person name="Saif S."/>
            <person name="Shea T."/>
            <person name="Sisk P."/>
            <person name="Sykes S."/>
            <person name="Wortman J."/>
            <person name="Nusbaum C."/>
            <person name="Birren B."/>
        </authorList>
    </citation>
    <scope>NUCLEOTIDE SEQUENCE [LARGE SCALE GENOMIC DNA]</scope>
    <source>
        <strain evidence="2">PRA339</strain>
    </source>
</reference>
<protein>
    <submittedName>
        <fullName evidence="1">Uncharacterized protein</fullName>
    </submittedName>
</protein>
<reference evidence="1 2" key="2">
    <citation type="submission" date="2014-03" db="EMBL/GenBank/DDBJ databases">
        <title>The Genome Sequence of Anncaliia algerae insect isolate PRA339.</title>
        <authorList>
            <consortium name="The Broad Institute Genome Sequencing Platform"/>
            <consortium name="The Broad Institute Genome Sequencing Center for Infectious Disease"/>
            <person name="Cuomo C."/>
            <person name="Becnel J."/>
            <person name="Sanscrainte N."/>
            <person name="Walker B."/>
            <person name="Young S.K."/>
            <person name="Zeng Q."/>
            <person name="Gargeya S."/>
            <person name="Fitzgerald M."/>
            <person name="Haas B."/>
            <person name="Abouelleil A."/>
            <person name="Alvarado L."/>
            <person name="Arachchi H.M."/>
            <person name="Berlin A.M."/>
            <person name="Chapman S.B."/>
            <person name="Dewar J."/>
            <person name="Goldberg J."/>
            <person name="Griggs A."/>
            <person name="Gujja S."/>
            <person name="Hansen M."/>
            <person name="Howarth C."/>
            <person name="Imamovic A."/>
            <person name="Larimer J."/>
            <person name="McCowan C."/>
            <person name="Murphy C."/>
            <person name="Neiman D."/>
            <person name="Pearson M."/>
            <person name="Priest M."/>
            <person name="Roberts A."/>
            <person name="Saif S."/>
            <person name="Shea T."/>
            <person name="Sisk P."/>
            <person name="Sykes S."/>
            <person name="Wortman J."/>
            <person name="Nusbaum C."/>
            <person name="Birren B."/>
        </authorList>
    </citation>
    <scope>NUCLEOTIDE SEQUENCE [LARGE SCALE GENOMIC DNA]</scope>
    <source>
        <strain evidence="1 2">PRA339</strain>
    </source>
</reference>
<accession>A0A059EVN9</accession>
<dbReference type="OrthoDB" id="10336194at2759"/>
<dbReference type="AlphaFoldDB" id="A0A059EVN9"/>
<organism evidence="1 2">
    <name type="scientific">Anncaliia algerae PRA339</name>
    <dbReference type="NCBI Taxonomy" id="1288291"/>
    <lineage>
        <taxon>Eukaryota</taxon>
        <taxon>Fungi</taxon>
        <taxon>Fungi incertae sedis</taxon>
        <taxon>Microsporidia</taxon>
        <taxon>Tubulinosematoidea</taxon>
        <taxon>Tubulinosematidae</taxon>
        <taxon>Anncaliia</taxon>
    </lineage>
</organism>
<dbReference type="VEuPathDB" id="MicrosporidiaDB:H312_03642"/>
<gene>
    <name evidence="1" type="ORF">H312_03642</name>
</gene>
<name>A0A059EVN9_9MICR</name>